<sequence>MDSLPNPNSNSNPTTKATPSFSPASLLWAHQLRREHNTLVSRLDALEEALASSSAGVITRTEELRVELDKRVKEVGGAVNVVKGEVEGVKGEIVDGLKGVRDAVSVIKGEIEGVKGEIDRLKGWRGVVEEREREDRERRKMDEERRRKDSEEREMRGEEVETGLKEILEGVRGLKGVVEEMKREREEQIERDRDAERQREREKERKRERERDILPAVAAPYPNPDFSDNEPFRSSSLPPIPHLHSQERRQQQHIIPSTISGTPTITHLPSSILTRSSLPPQAPHDYSTILVPDSITPAPPSSHADQAPSAAAFPTSPPQPHVSPITQPSGGMEYGDPQGVQSLHQGPSESLESYFARGETVLSTLPRREENRVVLAFWEGVGDDRVKRGLKEELEREGWRWEVVRGFMIEGGSCIVVKSKTSGCENGSGAGGEKRKTQKKTKTKMKMKMKKRRAIPVIWPVDEEEGGWLVVQNGLT</sequence>
<feature type="compositionally biased region" description="Basic and acidic residues" evidence="1">
    <location>
        <begin position="182"/>
        <end position="213"/>
    </location>
</feature>
<proteinExistence type="predicted"/>
<dbReference type="AlphaFoldDB" id="A0A2B7Z685"/>
<protein>
    <submittedName>
        <fullName evidence="2">Uncharacterized protein</fullName>
    </submittedName>
</protein>
<keyword evidence="3" id="KW-1185">Reference proteome</keyword>
<dbReference type="EMBL" id="PDND01000326">
    <property type="protein sequence ID" value="PGH28749.1"/>
    <property type="molecule type" value="Genomic_DNA"/>
</dbReference>
<organism evidence="2 3">
    <name type="scientific">[Emmonsia] crescens</name>
    <dbReference type="NCBI Taxonomy" id="73230"/>
    <lineage>
        <taxon>Eukaryota</taxon>
        <taxon>Fungi</taxon>
        <taxon>Dikarya</taxon>
        <taxon>Ascomycota</taxon>
        <taxon>Pezizomycotina</taxon>
        <taxon>Eurotiomycetes</taxon>
        <taxon>Eurotiomycetidae</taxon>
        <taxon>Onygenales</taxon>
        <taxon>Ajellomycetaceae</taxon>
        <taxon>Emergomyces</taxon>
    </lineage>
</organism>
<feature type="region of interest" description="Disordered" evidence="1">
    <location>
        <begin position="294"/>
        <end position="347"/>
    </location>
</feature>
<reference evidence="2 3" key="1">
    <citation type="submission" date="2017-10" db="EMBL/GenBank/DDBJ databases">
        <title>Comparative genomics in systemic dimorphic fungi from Ajellomycetaceae.</title>
        <authorList>
            <person name="Munoz J.F."/>
            <person name="Mcewen J.G."/>
            <person name="Clay O.K."/>
            <person name="Cuomo C.A."/>
        </authorList>
    </citation>
    <scope>NUCLEOTIDE SEQUENCE [LARGE SCALE GENOMIC DNA]</scope>
    <source>
        <strain evidence="2 3">UAMH4076</strain>
    </source>
</reference>
<feature type="compositionally biased region" description="Low complexity" evidence="1">
    <location>
        <begin position="254"/>
        <end position="263"/>
    </location>
</feature>
<dbReference type="Proteomes" id="UP000226031">
    <property type="component" value="Unassembled WGS sequence"/>
</dbReference>
<name>A0A2B7Z685_9EURO</name>
<accession>A0A2B7Z685</accession>
<feature type="region of interest" description="Disordered" evidence="1">
    <location>
        <begin position="132"/>
        <end position="161"/>
    </location>
</feature>
<feature type="region of interest" description="Disordered" evidence="1">
    <location>
        <begin position="1"/>
        <end position="22"/>
    </location>
</feature>
<comment type="caution">
    <text evidence="2">The sequence shown here is derived from an EMBL/GenBank/DDBJ whole genome shotgun (WGS) entry which is preliminary data.</text>
</comment>
<evidence type="ECO:0000256" key="1">
    <source>
        <dbReference type="SAM" id="MobiDB-lite"/>
    </source>
</evidence>
<gene>
    <name evidence="2" type="ORF">GX50_08506</name>
</gene>
<dbReference type="VEuPathDB" id="FungiDB:EMCG_07278"/>
<feature type="compositionally biased region" description="Low complexity" evidence="1">
    <location>
        <begin position="1"/>
        <end position="20"/>
    </location>
</feature>
<evidence type="ECO:0000313" key="3">
    <source>
        <dbReference type="Proteomes" id="UP000226031"/>
    </source>
</evidence>
<feature type="region of interest" description="Disordered" evidence="1">
    <location>
        <begin position="182"/>
        <end position="263"/>
    </location>
</feature>
<evidence type="ECO:0000313" key="2">
    <source>
        <dbReference type="EMBL" id="PGH28749.1"/>
    </source>
</evidence>